<name>A0AAW1I5S5_SAPOF</name>
<feature type="domain" description="Beta-ketoacyl-[acyl-carrier-protein] synthase III C-terminal" evidence="9">
    <location>
        <begin position="338"/>
        <end position="416"/>
    </location>
</feature>
<evidence type="ECO:0000313" key="11">
    <source>
        <dbReference type="Proteomes" id="UP001443914"/>
    </source>
</evidence>
<dbReference type="PIRSF" id="PIRSF036417">
    <property type="entry name" value="3-ktacl-CoA_syn"/>
    <property type="match status" value="1"/>
</dbReference>
<evidence type="ECO:0000256" key="5">
    <source>
        <dbReference type="ARBA" id="ARBA00047375"/>
    </source>
</evidence>
<dbReference type="GO" id="GO:0006633">
    <property type="term" value="P:fatty acid biosynthetic process"/>
    <property type="evidence" value="ECO:0007669"/>
    <property type="project" value="InterPro"/>
</dbReference>
<dbReference type="Gene3D" id="3.40.47.10">
    <property type="match status" value="1"/>
</dbReference>
<keyword evidence="4 6" id="KW-0012">Acyltransferase</keyword>
<dbReference type="Proteomes" id="UP001443914">
    <property type="component" value="Unassembled WGS sequence"/>
</dbReference>
<evidence type="ECO:0000256" key="4">
    <source>
        <dbReference type="ARBA" id="ARBA00023315"/>
    </source>
</evidence>
<gene>
    <name evidence="10" type="ORF">RND81_10G237200</name>
</gene>
<dbReference type="Pfam" id="PF08541">
    <property type="entry name" value="ACP_syn_III_C"/>
    <property type="match status" value="1"/>
</dbReference>
<evidence type="ECO:0000259" key="8">
    <source>
        <dbReference type="Pfam" id="PF08392"/>
    </source>
</evidence>
<dbReference type="EMBL" id="JBDFQZ010000010">
    <property type="protein sequence ID" value="KAK9684855.1"/>
    <property type="molecule type" value="Genomic_DNA"/>
</dbReference>
<dbReference type="InterPro" id="IPR012392">
    <property type="entry name" value="3-ktacl-CoA_syn"/>
</dbReference>
<dbReference type="InterPro" id="IPR013747">
    <property type="entry name" value="ACP_syn_III_C"/>
</dbReference>
<dbReference type="GO" id="GO:0009922">
    <property type="term" value="F:fatty acid elongase activity"/>
    <property type="evidence" value="ECO:0007669"/>
    <property type="project" value="UniProtKB-EC"/>
</dbReference>
<dbReference type="PANTHER" id="PTHR31561">
    <property type="entry name" value="3-KETOACYL-COA SYNTHASE"/>
    <property type="match status" value="1"/>
</dbReference>
<dbReference type="InterPro" id="IPR016039">
    <property type="entry name" value="Thiolase-like"/>
</dbReference>
<dbReference type="Pfam" id="PF08392">
    <property type="entry name" value="FAE1_CUT1_RppA"/>
    <property type="match status" value="1"/>
</dbReference>
<dbReference type="CDD" id="cd00831">
    <property type="entry name" value="CHS_like"/>
    <property type="match status" value="1"/>
</dbReference>
<comment type="caution">
    <text evidence="10">The sequence shown here is derived from an EMBL/GenBank/DDBJ whole genome shotgun (WGS) entry which is preliminary data.</text>
</comment>
<reference evidence="10" key="1">
    <citation type="submission" date="2024-03" db="EMBL/GenBank/DDBJ databases">
        <title>WGS assembly of Saponaria officinalis var. Norfolk2.</title>
        <authorList>
            <person name="Jenkins J."/>
            <person name="Shu S."/>
            <person name="Grimwood J."/>
            <person name="Barry K."/>
            <person name="Goodstein D."/>
            <person name="Schmutz J."/>
            <person name="Leebens-Mack J."/>
            <person name="Osbourn A."/>
        </authorList>
    </citation>
    <scope>NUCLEOTIDE SEQUENCE [LARGE SCALE GENOMIC DNA]</scope>
    <source>
        <strain evidence="10">JIC</strain>
    </source>
</reference>
<dbReference type="SUPFAM" id="SSF53901">
    <property type="entry name" value="Thiolase-like"/>
    <property type="match status" value="2"/>
</dbReference>
<dbReference type="EC" id="2.3.1.-" evidence="6"/>
<evidence type="ECO:0000256" key="2">
    <source>
        <dbReference type="ARBA" id="ARBA00005531"/>
    </source>
</evidence>
<feature type="domain" description="FAE" evidence="8">
    <location>
        <begin position="33"/>
        <end position="317"/>
    </location>
</feature>
<evidence type="ECO:0000313" key="10">
    <source>
        <dbReference type="EMBL" id="KAK9684855.1"/>
    </source>
</evidence>
<protein>
    <recommendedName>
        <fullName evidence="6">3-ketoacyl-CoA synthase</fullName>
        <ecNumber evidence="6">2.3.1.-</ecNumber>
    </recommendedName>
</protein>
<evidence type="ECO:0000256" key="6">
    <source>
        <dbReference type="PIRNR" id="PIRNR036417"/>
    </source>
</evidence>
<keyword evidence="7" id="KW-1133">Transmembrane helix</keyword>
<evidence type="ECO:0000256" key="7">
    <source>
        <dbReference type="SAM" id="Phobius"/>
    </source>
</evidence>
<keyword evidence="3 6" id="KW-0808">Transferase</keyword>
<evidence type="ECO:0000256" key="3">
    <source>
        <dbReference type="ARBA" id="ARBA00022679"/>
    </source>
</evidence>
<evidence type="ECO:0000259" key="9">
    <source>
        <dbReference type="Pfam" id="PF08541"/>
    </source>
</evidence>
<keyword evidence="7" id="KW-0472">Membrane</keyword>
<organism evidence="10 11">
    <name type="scientific">Saponaria officinalis</name>
    <name type="common">Common soapwort</name>
    <name type="synonym">Lychnis saponaria</name>
    <dbReference type="NCBI Taxonomy" id="3572"/>
    <lineage>
        <taxon>Eukaryota</taxon>
        <taxon>Viridiplantae</taxon>
        <taxon>Streptophyta</taxon>
        <taxon>Embryophyta</taxon>
        <taxon>Tracheophyta</taxon>
        <taxon>Spermatophyta</taxon>
        <taxon>Magnoliopsida</taxon>
        <taxon>eudicotyledons</taxon>
        <taxon>Gunneridae</taxon>
        <taxon>Pentapetalae</taxon>
        <taxon>Caryophyllales</taxon>
        <taxon>Caryophyllaceae</taxon>
        <taxon>Caryophylleae</taxon>
        <taxon>Saponaria</taxon>
    </lineage>
</organism>
<comment type="catalytic activity">
    <reaction evidence="5">
        <text>a very-long-chain acyl-CoA + malonyl-CoA + H(+) = a very-long-chain 3-oxoacyl-CoA + CO2 + CoA</text>
        <dbReference type="Rhea" id="RHEA:32727"/>
        <dbReference type="ChEBI" id="CHEBI:15378"/>
        <dbReference type="ChEBI" id="CHEBI:16526"/>
        <dbReference type="ChEBI" id="CHEBI:57287"/>
        <dbReference type="ChEBI" id="CHEBI:57384"/>
        <dbReference type="ChEBI" id="CHEBI:90725"/>
        <dbReference type="ChEBI" id="CHEBI:90736"/>
        <dbReference type="EC" id="2.3.1.199"/>
    </reaction>
</comment>
<dbReference type="InterPro" id="IPR013601">
    <property type="entry name" value="FAE1_typ3_polyketide_synth"/>
</dbReference>
<dbReference type="GO" id="GO:0016020">
    <property type="term" value="C:membrane"/>
    <property type="evidence" value="ECO:0007669"/>
    <property type="project" value="InterPro"/>
</dbReference>
<comment type="similarity">
    <text evidence="2 6">Belongs to the thiolase-like superfamily. Chalcone/stilbene synthases family.</text>
</comment>
<keyword evidence="11" id="KW-1185">Reference proteome</keyword>
<comment type="pathway">
    <text evidence="1 6">Lipid metabolism; fatty acid biosynthesis.</text>
</comment>
<feature type="transmembrane region" description="Helical" evidence="7">
    <location>
        <begin position="6"/>
        <end position="28"/>
    </location>
</feature>
<accession>A0AAW1I5S5</accession>
<dbReference type="AlphaFoldDB" id="A0AAW1I5S5"/>
<sequence length="456" mass="51237">MFSYQIFNIIIQITCIIIFPIIFLYKIITSKYNSRKIYLVNHACFKPKTSQKITRQKTISMIKPLGPNFSQYTIDTITKMILTSGFGDSTYAPESYLRSPLTFSLEEARREAEAAIFNTVDILLEKTRVKIDEIGILIVNCSIFNPIPSLTSMVLNKYKFRDNVKSFNLTGMGCSAGLGAIDLAHHLLKVHKNTYALIVSTEILTQGLYTGNDPNKHGINCVLRVGGAAILLSNKPSDKQSSKYELIHTVHTNTSSRDSSYNCIQLEEDPLGLKGVNVTKDLLVEANNAIIANLTSLAPLILPVSDKIMFWLSNLIQKFKLGKISPKPNYVPNFGRVIDHFTCHVGGRFVIDAVERTVGLDVEPARMTLHRFGNTSSSSVWYELAYVEAKGKVKLGDRIWQISYGSGFKCNSVIWRAIENVGREEDNPWNEDIHCYPIIEDFETYPLVFASSRVVN</sequence>
<evidence type="ECO:0000256" key="1">
    <source>
        <dbReference type="ARBA" id="ARBA00005194"/>
    </source>
</evidence>
<keyword evidence="7" id="KW-0812">Transmembrane</keyword>
<proteinExistence type="inferred from homology"/>